<dbReference type="InterPro" id="IPR016639">
    <property type="entry name" value="GST_Omega/GSH"/>
</dbReference>
<dbReference type="SFLD" id="SFLDG01148">
    <property type="entry name" value="Xi_(cytGST)"/>
    <property type="match status" value="1"/>
</dbReference>
<accession>A0A2T0QDV1</accession>
<keyword evidence="6" id="KW-1185">Reference proteome</keyword>
<feature type="site" description="Lowers pKa of active site Cys" evidence="3">
    <location>
        <position position="239"/>
    </location>
</feature>
<dbReference type="CDD" id="cd03190">
    <property type="entry name" value="GST_C_Omega_like"/>
    <property type="match status" value="1"/>
</dbReference>
<protein>
    <submittedName>
        <fullName evidence="5">Putative glutathione S-transferase</fullName>
    </submittedName>
</protein>
<dbReference type="GO" id="GO:0005737">
    <property type="term" value="C:cytoplasm"/>
    <property type="evidence" value="ECO:0007669"/>
    <property type="project" value="TreeGrafter"/>
</dbReference>
<dbReference type="AlphaFoldDB" id="A0A2T0QDV1"/>
<feature type="binding site" evidence="2">
    <location>
        <begin position="115"/>
        <end position="118"/>
    </location>
    <ligand>
        <name>glutathione</name>
        <dbReference type="ChEBI" id="CHEBI:57925"/>
    </ligand>
</feature>
<evidence type="ECO:0000256" key="2">
    <source>
        <dbReference type="PIRSR" id="PIRSR015753-2"/>
    </source>
</evidence>
<dbReference type="InterPro" id="IPR004045">
    <property type="entry name" value="Glutathione_S-Trfase_N"/>
</dbReference>
<dbReference type="OrthoDB" id="9769158at2"/>
<feature type="domain" description="GST C-terminal" evidence="4">
    <location>
        <begin position="158"/>
        <end position="285"/>
    </location>
</feature>
<dbReference type="Pfam" id="PF13409">
    <property type="entry name" value="GST_N_2"/>
    <property type="match status" value="1"/>
</dbReference>
<gene>
    <name evidence="5" type="ORF">CLV72_101672</name>
</gene>
<comment type="caution">
    <text evidence="5">The sequence shown here is derived from an EMBL/GenBank/DDBJ whole genome shotgun (WGS) entry which is preliminary data.</text>
</comment>
<evidence type="ECO:0000313" key="6">
    <source>
        <dbReference type="Proteomes" id="UP000237846"/>
    </source>
</evidence>
<dbReference type="InterPro" id="IPR040079">
    <property type="entry name" value="Glutathione_S-Trfase"/>
</dbReference>
<sequence>MSGTPQFSAENAQGRFHRQANRFTSVITADGSSGYPVEPGRYQLYVSLACPWAHRSLIVRRLLGLEAVVGVTVVDPIRDDRGWRFTLNPEGRDPVSGAQFLGELYRDSDPEYQGRYTVPMIWDRSSGRVVTNDFPAITIMFETEFRRYHRPGAPDLYPAELRGDIDAINALVYHTVNNGVYKAGFATSQAAYEDAFDALFTTFDALEDRLARRRFLIGDRLTEADVRLFTTLVRFDAVYYTHFKCNLRRLIDYPNLWAYARDLYQRPGFGDTTDFVHIKRHYFQTHDQINPNRLVPKGPYIDWTEPADRSHLPERA</sequence>
<evidence type="ECO:0000313" key="5">
    <source>
        <dbReference type="EMBL" id="PRY02072.1"/>
    </source>
</evidence>
<dbReference type="InterPro" id="IPR036249">
    <property type="entry name" value="Thioredoxin-like_sf"/>
</dbReference>
<dbReference type="EMBL" id="PVZC01000001">
    <property type="protein sequence ID" value="PRY02072.1"/>
    <property type="molecule type" value="Genomic_DNA"/>
</dbReference>
<feature type="binding site" evidence="2">
    <location>
        <position position="83"/>
    </location>
    <ligand>
        <name>glutathione</name>
        <dbReference type="ChEBI" id="CHEBI:57925"/>
    </ligand>
</feature>
<feature type="active site" description="Proton donor/acceptor" evidence="1">
    <location>
        <position position="181"/>
    </location>
</feature>
<evidence type="ECO:0000256" key="3">
    <source>
        <dbReference type="PIRSR" id="PIRSR015753-3"/>
    </source>
</evidence>
<dbReference type="SFLD" id="SFLDS00019">
    <property type="entry name" value="Glutathione_Transferase_(cytos"/>
    <property type="match status" value="1"/>
</dbReference>
<dbReference type="SUPFAM" id="SSF47616">
    <property type="entry name" value="GST C-terminal domain-like"/>
    <property type="match status" value="1"/>
</dbReference>
<organism evidence="5 6">
    <name type="scientific">Allonocardiopsis opalescens</name>
    <dbReference type="NCBI Taxonomy" id="1144618"/>
    <lineage>
        <taxon>Bacteria</taxon>
        <taxon>Bacillati</taxon>
        <taxon>Actinomycetota</taxon>
        <taxon>Actinomycetes</taxon>
        <taxon>Streptosporangiales</taxon>
        <taxon>Allonocardiopsis</taxon>
    </lineage>
</organism>
<dbReference type="Pfam" id="PF13410">
    <property type="entry name" value="GST_C_2"/>
    <property type="match status" value="1"/>
</dbReference>
<dbReference type="PANTHER" id="PTHR32419:SF6">
    <property type="entry name" value="GLUTATHIONE S-TRANSFERASE OMEGA-LIKE 1-RELATED"/>
    <property type="match status" value="1"/>
</dbReference>
<dbReference type="PIRSF" id="PIRSF015753">
    <property type="entry name" value="GST"/>
    <property type="match status" value="1"/>
</dbReference>
<dbReference type="SFLD" id="SFLDG01206">
    <property type="entry name" value="Xi.1"/>
    <property type="match status" value="1"/>
</dbReference>
<dbReference type="InterPro" id="IPR036282">
    <property type="entry name" value="Glutathione-S-Trfase_C_sf"/>
</dbReference>
<name>A0A2T0QDV1_9ACTN</name>
<evidence type="ECO:0000256" key="1">
    <source>
        <dbReference type="PIRSR" id="PIRSR015753-1"/>
    </source>
</evidence>
<dbReference type="Gene3D" id="3.40.30.10">
    <property type="entry name" value="Glutaredoxin"/>
    <property type="match status" value="1"/>
</dbReference>
<dbReference type="RefSeq" id="WP_106238903.1">
    <property type="nucleotide sequence ID" value="NZ_PVZC01000001.1"/>
</dbReference>
<proteinExistence type="predicted"/>
<dbReference type="GO" id="GO:0004364">
    <property type="term" value="F:glutathione transferase activity"/>
    <property type="evidence" value="ECO:0007669"/>
    <property type="project" value="InterPro"/>
</dbReference>
<dbReference type="Gene3D" id="1.20.1050.10">
    <property type="match status" value="1"/>
</dbReference>
<feature type="active site" description="Nucleophile" evidence="1">
    <location>
        <position position="50"/>
    </location>
</feature>
<feature type="site" description="Lowers pKa of active site Cys" evidence="3">
    <location>
        <position position="282"/>
    </location>
</feature>
<dbReference type="PROSITE" id="PS50405">
    <property type="entry name" value="GST_CTER"/>
    <property type="match status" value="1"/>
</dbReference>
<reference evidence="5 6" key="1">
    <citation type="submission" date="2018-03" db="EMBL/GenBank/DDBJ databases">
        <title>Genomic Encyclopedia of Archaeal and Bacterial Type Strains, Phase II (KMG-II): from individual species to whole genera.</title>
        <authorList>
            <person name="Goeker M."/>
        </authorList>
    </citation>
    <scope>NUCLEOTIDE SEQUENCE [LARGE SCALE GENOMIC DNA]</scope>
    <source>
        <strain evidence="5 6">DSM 45601</strain>
    </source>
</reference>
<evidence type="ECO:0000259" key="4">
    <source>
        <dbReference type="PROSITE" id="PS50405"/>
    </source>
</evidence>
<dbReference type="PANTHER" id="PTHR32419">
    <property type="entry name" value="GLUTATHIONYL-HYDROQUINONE REDUCTASE"/>
    <property type="match status" value="1"/>
</dbReference>
<keyword evidence="5" id="KW-0808">Transferase</keyword>
<dbReference type="Proteomes" id="UP000237846">
    <property type="component" value="Unassembled WGS sequence"/>
</dbReference>
<dbReference type="InterPro" id="IPR047047">
    <property type="entry name" value="GST_Omega-like_C"/>
</dbReference>
<dbReference type="InterPro" id="IPR010987">
    <property type="entry name" value="Glutathione-S-Trfase_C-like"/>
</dbReference>
<dbReference type="SUPFAM" id="SSF52833">
    <property type="entry name" value="Thioredoxin-like"/>
    <property type="match status" value="1"/>
</dbReference>